<accession>A0A3D9E0R2</accession>
<dbReference type="Gene3D" id="3.40.50.2300">
    <property type="match status" value="2"/>
</dbReference>
<dbReference type="Gene3D" id="1.10.260.40">
    <property type="entry name" value="lambda repressor-like DNA-binding domains"/>
    <property type="match status" value="1"/>
</dbReference>
<organism evidence="6 7">
    <name type="scientific">Kushneria indalinina DSM 14324</name>
    <dbReference type="NCBI Taxonomy" id="1122140"/>
    <lineage>
        <taxon>Bacteria</taxon>
        <taxon>Pseudomonadati</taxon>
        <taxon>Pseudomonadota</taxon>
        <taxon>Gammaproteobacteria</taxon>
        <taxon>Oceanospirillales</taxon>
        <taxon>Halomonadaceae</taxon>
        <taxon>Kushneria</taxon>
    </lineage>
</organism>
<feature type="domain" description="HTH lacI-type" evidence="5">
    <location>
        <begin position="19"/>
        <end position="74"/>
    </location>
</feature>
<proteinExistence type="predicted"/>
<dbReference type="SUPFAM" id="SSF47413">
    <property type="entry name" value="lambda repressor-like DNA-binding domains"/>
    <property type="match status" value="1"/>
</dbReference>
<dbReference type="PANTHER" id="PTHR30146:SF145">
    <property type="entry name" value="RIBOSE OPERON REPRESSOR"/>
    <property type="match status" value="1"/>
</dbReference>
<evidence type="ECO:0000259" key="5">
    <source>
        <dbReference type="PROSITE" id="PS50932"/>
    </source>
</evidence>
<dbReference type="CDD" id="cd06283">
    <property type="entry name" value="PBP1_RegR_EndR_KdgR-like"/>
    <property type="match status" value="1"/>
</dbReference>
<dbReference type="CDD" id="cd01392">
    <property type="entry name" value="HTH_LacI"/>
    <property type="match status" value="1"/>
</dbReference>
<dbReference type="PANTHER" id="PTHR30146">
    <property type="entry name" value="LACI-RELATED TRANSCRIPTIONAL REPRESSOR"/>
    <property type="match status" value="1"/>
</dbReference>
<dbReference type="AlphaFoldDB" id="A0A3D9E0R2"/>
<evidence type="ECO:0000256" key="4">
    <source>
        <dbReference type="SAM" id="MobiDB-lite"/>
    </source>
</evidence>
<protein>
    <submittedName>
        <fullName evidence="6">LacI family transcriptional regulator</fullName>
    </submittedName>
</protein>
<dbReference type="InterPro" id="IPR010982">
    <property type="entry name" value="Lambda_DNA-bd_dom_sf"/>
</dbReference>
<dbReference type="Pfam" id="PF00356">
    <property type="entry name" value="LacI"/>
    <property type="match status" value="1"/>
</dbReference>
<evidence type="ECO:0000313" key="7">
    <source>
        <dbReference type="Proteomes" id="UP000256334"/>
    </source>
</evidence>
<keyword evidence="1" id="KW-0805">Transcription regulation</keyword>
<dbReference type="EMBL" id="QRDJ01000006">
    <property type="protein sequence ID" value="REC96618.1"/>
    <property type="molecule type" value="Genomic_DNA"/>
</dbReference>
<dbReference type="OrthoDB" id="9798934at2"/>
<sequence length="353" mass="38091">MTASIPNHPPEPASERRRPTIHDVARDAGVSKTSVSRYYGRERDLLSDTMIERIEAAIERLGFAPDRIASSLRGRRTGLIGVVVADMRNPYTVDMLHGAEQACRKHGYSLLVCNTGNDDQLERQHLEILHGYSVEGLLINTRGRNAATLAARQDNGLPMVLVDRHIDGLACDMVGLDNDQAVGLSVSHLVDQGYQRLLMITEPVAGISSREARIQAFQHQAQAAGVLAEVHEGLEETLDAAWLAATLEQWLKTSEAPGAIVCANGVITLAVCHALFALLKSPFDQVGLLGIDELAWCALVGPGITTVAQPVGDIGYSAIEALVHRISHTASEPQSLLFPAHLTPRGSTTLNMT</sequence>
<dbReference type="SMART" id="SM00354">
    <property type="entry name" value="HTH_LACI"/>
    <property type="match status" value="1"/>
</dbReference>
<dbReference type="InterPro" id="IPR046335">
    <property type="entry name" value="LacI/GalR-like_sensor"/>
</dbReference>
<keyword evidence="3" id="KW-0804">Transcription</keyword>
<evidence type="ECO:0000256" key="1">
    <source>
        <dbReference type="ARBA" id="ARBA00023015"/>
    </source>
</evidence>
<evidence type="ECO:0000256" key="3">
    <source>
        <dbReference type="ARBA" id="ARBA00023163"/>
    </source>
</evidence>
<keyword evidence="2" id="KW-0238">DNA-binding</keyword>
<dbReference type="Proteomes" id="UP000256334">
    <property type="component" value="Unassembled WGS sequence"/>
</dbReference>
<gene>
    <name evidence="6" type="ORF">C8D72_1314</name>
</gene>
<dbReference type="GO" id="GO:0003700">
    <property type="term" value="F:DNA-binding transcription factor activity"/>
    <property type="evidence" value="ECO:0007669"/>
    <property type="project" value="TreeGrafter"/>
</dbReference>
<dbReference type="GO" id="GO:0000976">
    <property type="term" value="F:transcription cis-regulatory region binding"/>
    <property type="evidence" value="ECO:0007669"/>
    <property type="project" value="TreeGrafter"/>
</dbReference>
<dbReference type="Pfam" id="PF13377">
    <property type="entry name" value="Peripla_BP_3"/>
    <property type="match status" value="1"/>
</dbReference>
<dbReference type="InterPro" id="IPR028082">
    <property type="entry name" value="Peripla_BP_I"/>
</dbReference>
<reference evidence="6 7" key="1">
    <citation type="submission" date="2018-07" db="EMBL/GenBank/DDBJ databases">
        <title>Genomic Encyclopedia of Type Strains, Phase IV (KMG-IV): sequencing the most valuable type-strain genomes for metagenomic binning, comparative biology and taxonomic classification.</title>
        <authorList>
            <person name="Goeker M."/>
        </authorList>
    </citation>
    <scope>NUCLEOTIDE SEQUENCE [LARGE SCALE GENOMIC DNA]</scope>
    <source>
        <strain evidence="6 7">DSM 14324</strain>
    </source>
</reference>
<keyword evidence="7" id="KW-1185">Reference proteome</keyword>
<name>A0A3D9E0R2_9GAMM</name>
<feature type="region of interest" description="Disordered" evidence="4">
    <location>
        <begin position="1"/>
        <end position="20"/>
    </location>
</feature>
<dbReference type="PROSITE" id="PS50932">
    <property type="entry name" value="HTH_LACI_2"/>
    <property type="match status" value="1"/>
</dbReference>
<dbReference type="SUPFAM" id="SSF53822">
    <property type="entry name" value="Periplasmic binding protein-like I"/>
    <property type="match status" value="1"/>
</dbReference>
<evidence type="ECO:0000313" key="6">
    <source>
        <dbReference type="EMBL" id="REC96618.1"/>
    </source>
</evidence>
<evidence type="ECO:0000256" key="2">
    <source>
        <dbReference type="ARBA" id="ARBA00023125"/>
    </source>
</evidence>
<comment type="caution">
    <text evidence="6">The sequence shown here is derived from an EMBL/GenBank/DDBJ whole genome shotgun (WGS) entry which is preliminary data.</text>
</comment>
<dbReference type="InterPro" id="IPR000843">
    <property type="entry name" value="HTH_LacI"/>
</dbReference>
<dbReference type="RefSeq" id="WP_115853511.1">
    <property type="nucleotide sequence ID" value="NZ_QRDJ01000006.1"/>
</dbReference>